<name>A0A423U3L4_PENVA</name>
<dbReference type="Gene3D" id="3.20.20.80">
    <property type="entry name" value="Glycosidases"/>
    <property type="match status" value="1"/>
</dbReference>
<evidence type="ECO:0000256" key="5">
    <source>
        <dbReference type="ARBA" id="ARBA00022729"/>
    </source>
</evidence>
<evidence type="ECO:0000313" key="14">
    <source>
        <dbReference type="Proteomes" id="UP000283509"/>
    </source>
</evidence>
<reference evidence="13 14" key="2">
    <citation type="submission" date="2019-01" db="EMBL/GenBank/DDBJ databases">
        <title>The decoding of complex shrimp genome reveals the adaptation for benthos swimmer, frequently molting mechanism and breeding impact on genome.</title>
        <authorList>
            <person name="Sun Y."/>
            <person name="Gao Y."/>
            <person name="Yu Y."/>
        </authorList>
    </citation>
    <scope>NUCLEOTIDE SEQUENCE [LARGE SCALE GENOMIC DNA]</scope>
    <source>
        <tissue evidence="13">Muscle</tissue>
    </source>
</reference>
<organism evidence="13 14">
    <name type="scientific">Penaeus vannamei</name>
    <name type="common">Whiteleg shrimp</name>
    <name type="synonym">Litopenaeus vannamei</name>
    <dbReference type="NCBI Taxonomy" id="6689"/>
    <lineage>
        <taxon>Eukaryota</taxon>
        <taxon>Metazoa</taxon>
        <taxon>Ecdysozoa</taxon>
        <taxon>Arthropoda</taxon>
        <taxon>Crustacea</taxon>
        <taxon>Multicrustacea</taxon>
        <taxon>Malacostraca</taxon>
        <taxon>Eumalacostraca</taxon>
        <taxon>Eucarida</taxon>
        <taxon>Decapoda</taxon>
        <taxon>Dendrobranchiata</taxon>
        <taxon>Penaeoidea</taxon>
        <taxon>Penaeidae</taxon>
        <taxon>Penaeus</taxon>
    </lineage>
</organism>
<dbReference type="PROSITE" id="PS51910">
    <property type="entry name" value="GH18_2"/>
    <property type="match status" value="1"/>
</dbReference>
<evidence type="ECO:0000256" key="3">
    <source>
        <dbReference type="ARBA" id="ARBA00012729"/>
    </source>
</evidence>
<keyword evidence="8" id="KW-1015">Disulfide bond</keyword>
<feature type="domain" description="GH18" evidence="12">
    <location>
        <begin position="101"/>
        <end position="328"/>
    </location>
</feature>
<dbReference type="GO" id="GO:0008843">
    <property type="term" value="F:endochitinase activity"/>
    <property type="evidence" value="ECO:0007669"/>
    <property type="project" value="UniProtKB-EC"/>
</dbReference>
<dbReference type="Gene3D" id="3.10.50.10">
    <property type="match status" value="1"/>
</dbReference>
<evidence type="ECO:0000256" key="7">
    <source>
        <dbReference type="ARBA" id="ARBA00023024"/>
    </source>
</evidence>
<dbReference type="Pfam" id="PF00704">
    <property type="entry name" value="Glyco_hydro_18"/>
    <property type="match status" value="1"/>
</dbReference>
<sequence length="399" mass="43858">MILILISISISHAPPPPTPKHTSSQSLTTPPSLPLPSRSPTPFPTHKFTPSHPPNSPLHSHSLPSHFPPPFPPPPTKPPKKTHPPPSPPLPPPTPTTTTTQELREAFRPYGWMLTAAVAAGKSTIDTAYDIDDLANSLDFLHIMAYDYHGKWDRRTGHNAPLYSREDEPEEEKMLNVASTLKVYLDEGAPPEKLVLGLGFYGRTFNLADPQENGIAAPTLTTALAGPYTKEEGFMGYNEICEKQTTEKGLWTLVWQKTHQVPYMIRDNMWIGYDDPISVSLKVAYAQKLGLGGVMAWAIDTDDFQGVCSDTRMKYPLLRAINKALTANMNERPSETPRPTKPSLDDDDFDDRFDDSNTLDSREHESGRPSRVGGRGGSAVATPAVTVLLALLLTSLAAR</sequence>
<dbReference type="Proteomes" id="UP000283509">
    <property type="component" value="Unassembled WGS sequence"/>
</dbReference>
<evidence type="ECO:0000256" key="11">
    <source>
        <dbReference type="SAM" id="MobiDB-lite"/>
    </source>
</evidence>
<dbReference type="EC" id="3.2.1.14" evidence="3"/>
<dbReference type="InterPro" id="IPR050314">
    <property type="entry name" value="Glycosyl_Hydrlase_18"/>
</dbReference>
<dbReference type="SMART" id="SM00636">
    <property type="entry name" value="Glyco_18"/>
    <property type="match status" value="1"/>
</dbReference>
<dbReference type="GO" id="GO:0008061">
    <property type="term" value="F:chitin binding"/>
    <property type="evidence" value="ECO:0007669"/>
    <property type="project" value="UniProtKB-KW"/>
</dbReference>
<keyword evidence="14" id="KW-1185">Reference proteome</keyword>
<feature type="compositionally biased region" description="Pro residues" evidence="11">
    <location>
        <begin position="84"/>
        <end position="95"/>
    </location>
</feature>
<evidence type="ECO:0000256" key="10">
    <source>
        <dbReference type="ARBA" id="ARBA00023326"/>
    </source>
</evidence>
<keyword evidence="7" id="KW-0146">Chitin degradation</keyword>
<dbReference type="AlphaFoldDB" id="A0A423U3L4"/>
<dbReference type="InterPro" id="IPR029070">
    <property type="entry name" value="Chitinase_insertion_sf"/>
</dbReference>
<reference evidence="13 14" key="1">
    <citation type="submission" date="2018-04" db="EMBL/GenBank/DDBJ databases">
        <authorList>
            <person name="Zhang X."/>
            <person name="Yuan J."/>
            <person name="Li F."/>
            <person name="Xiang J."/>
        </authorList>
    </citation>
    <scope>NUCLEOTIDE SEQUENCE [LARGE SCALE GENOMIC DNA]</scope>
    <source>
        <tissue evidence="13">Muscle</tissue>
    </source>
</reference>
<dbReference type="PRINTS" id="PR01217">
    <property type="entry name" value="PRICHEXTENSN"/>
</dbReference>
<dbReference type="SUPFAM" id="SSF54556">
    <property type="entry name" value="Chitinase insertion domain"/>
    <property type="match status" value="1"/>
</dbReference>
<evidence type="ECO:0000313" key="13">
    <source>
        <dbReference type="EMBL" id="ROT83306.1"/>
    </source>
</evidence>
<proteinExistence type="inferred from homology"/>
<dbReference type="STRING" id="6689.A0A423U3L4"/>
<evidence type="ECO:0000256" key="8">
    <source>
        <dbReference type="ARBA" id="ARBA00023157"/>
    </source>
</evidence>
<feature type="compositionally biased region" description="Pro residues" evidence="11">
    <location>
        <begin position="66"/>
        <end position="77"/>
    </location>
</feature>
<dbReference type="GO" id="GO:0000272">
    <property type="term" value="P:polysaccharide catabolic process"/>
    <property type="evidence" value="ECO:0007669"/>
    <property type="project" value="UniProtKB-KW"/>
</dbReference>
<dbReference type="InterPro" id="IPR001223">
    <property type="entry name" value="Glyco_hydro18_cat"/>
</dbReference>
<feature type="region of interest" description="Disordered" evidence="11">
    <location>
        <begin position="11"/>
        <end position="99"/>
    </location>
</feature>
<dbReference type="PANTHER" id="PTHR11177:SF360">
    <property type="entry name" value="CHITINASE 4-RELATED"/>
    <property type="match status" value="1"/>
</dbReference>
<keyword evidence="9" id="KW-0119">Carbohydrate metabolism</keyword>
<dbReference type="InterPro" id="IPR017853">
    <property type="entry name" value="GH"/>
</dbReference>
<feature type="compositionally biased region" description="Pro residues" evidence="11">
    <location>
        <begin position="31"/>
        <end position="43"/>
    </location>
</feature>
<gene>
    <name evidence="13" type="ORF">C7M84_023513</name>
</gene>
<comment type="caution">
    <text evidence="13">The sequence shown here is derived from an EMBL/GenBank/DDBJ whole genome shotgun (WGS) entry which is preliminary data.</text>
</comment>
<protein>
    <recommendedName>
        <fullName evidence="3">chitinase</fullName>
        <ecNumber evidence="3">3.2.1.14</ecNumber>
    </recommendedName>
</protein>
<comment type="catalytic activity">
    <reaction evidence="1">
        <text>Random endo-hydrolysis of N-acetyl-beta-D-glucosaminide (1-&gt;4)-beta-linkages in chitin and chitodextrins.</text>
        <dbReference type="EC" id="3.2.1.14"/>
    </reaction>
</comment>
<keyword evidence="10" id="KW-0624">Polysaccharide degradation</keyword>
<evidence type="ECO:0000256" key="4">
    <source>
        <dbReference type="ARBA" id="ARBA00022669"/>
    </source>
</evidence>
<accession>A0A423U3L4</accession>
<dbReference type="InterPro" id="IPR011583">
    <property type="entry name" value="Chitinase_II/V-like_cat"/>
</dbReference>
<comment type="similarity">
    <text evidence="2">Belongs to the glycosyl hydrolase 18 family. Chitinase class II subfamily.</text>
</comment>
<keyword evidence="4" id="KW-0147">Chitin-binding</keyword>
<dbReference type="PANTHER" id="PTHR11177">
    <property type="entry name" value="CHITINASE"/>
    <property type="match status" value="1"/>
</dbReference>
<keyword evidence="5" id="KW-0732">Signal</keyword>
<evidence type="ECO:0000256" key="9">
    <source>
        <dbReference type="ARBA" id="ARBA00023277"/>
    </source>
</evidence>
<feature type="region of interest" description="Disordered" evidence="11">
    <location>
        <begin position="326"/>
        <end position="378"/>
    </location>
</feature>
<dbReference type="EMBL" id="QCYY01000703">
    <property type="protein sequence ID" value="ROT83306.1"/>
    <property type="molecule type" value="Genomic_DNA"/>
</dbReference>
<evidence type="ECO:0000256" key="6">
    <source>
        <dbReference type="ARBA" id="ARBA00022801"/>
    </source>
</evidence>
<dbReference type="SUPFAM" id="SSF51445">
    <property type="entry name" value="(Trans)glycosidases"/>
    <property type="match status" value="1"/>
</dbReference>
<evidence type="ECO:0000259" key="12">
    <source>
        <dbReference type="PROSITE" id="PS51910"/>
    </source>
</evidence>
<dbReference type="FunFam" id="3.10.50.10:FF:000004">
    <property type="entry name" value="Chitinase 5"/>
    <property type="match status" value="1"/>
</dbReference>
<evidence type="ECO:0000256" key="1">
    <source>
        <dbReference type="ARBA" id="ARBA00000822"/>
    </source>
</evidence>
<feature type="compositionally biased region" description="Low complexity" evidence="11">
    <location>
        <begin position="20"/>
        <end position="30"/>
    </location>
</feature>
<dbReference type="GO" id="GO:0005576">
    <property type="term" value="C:extracellular region"/>
    <property type="evidence" value="ECO:0007669"/>
    <property type="project" value="TreeGrafter"/>
</dbReference>
<dbReference type="OrthoDB" id="6369165at2759"/>
<keyword evidence="6" id="KW-0378">Hydrolase</keyword>
<dbReference type="GO" id="GO:0006032">
    <property type="term" value="P:chitin catabolic process"/>
    <property type="evidence" value="ECO:0007669"/>
    <property type="project" value="UniProtKB-KW"/>
</dbReference>
<evidence type="ECO:0000256" key="2">
    <source>
        <dbReference type="ARBA" id="ARBA00009121"/>
    </source>
</evidence>